<feature type="region of interest" description="Disordered" evidence="1">
    <location>
        <begin position="202"/>
        <end position="424"/>
    </location>
</feature>
<feature type="region of interest" description="Disordered" evidence="1">
    <location>
        <begin position="20"/>
        <end position="39"/>
    </location>
</feature>
<dbReference type="EMBL" id="JACAZI010000019">
    <property type="protein sequence ID" value="KAF7339831.1"/>
    <property type="molecule type" value="Genomic_DNA"/>
</dbReference>
<feature type="region of interest" description="Disordered" evidence="1">
    <location>
        <begin position="149"/>
        <end position="172"/>
    </location>
</feature>
<dbReference type="Proteomes" id="UP000620124">
    <property type="component" value="Unassembled WGS sequence"/>
</dbReference>
<dbReference type="AlphaFoldDB" id="A0A8H6XFX6"/>
<proteinExistence type="predicted"/>
<sequence length="437" mass="45753">MSANTSAPNRASLLSGLRTGGVRSTSNIPHTAAPGVTSFHIPRVPSHLQSSVFPEEDDEQGQYAQNVFVNHGVNRALPMTAAVDGPNNRFMQQQQRDVNPNIGSFSPAFAGQPNHVQAQALQMQMMQLELLRMQTIQAQQYQAQFLAAQQPQSARRPNFNPPATAGPTGSFDLRSASLSAQMRRAQPQEELQVPMTAALGGKFGVRSGPMGRFSTEDYDDASVPPTPNSTTVISGGTSLGGATPTPTASVSKSESASNWRRGGNNNSVLRGANRPSLGGKTSPPPTERRLSPPPASSAPAPTSLGKSRPQPLSFNGAVSQPMPAVAIDSSEGENEDGYSTSSSESAASNSPPTTPRSSSSDRLSVSPPKDAGVPVNMKVMPAGLGLGHPISASPPKAVHRMASQPMRQPRGPPSGPDELGPRNFAARLVPRLTVSVA</sequence>
<evidence type="ECO:0000313" key="2">
    <source>
        <dbReference type="EMBL" id="KAF7339831.1"/>
    </source>
</evidence>
<comment type="caution">
    <text evidence="2">The sequence shown here is derived from an EMBL/GenBank/DDBJ whole genome shotgun (WGS) entry which is preliminary data.</text>
</comment>
<gene>
    <name evidence="2" type="ORF">MVEN_01899700</name>
</gene>
<organism evidence="2 3">
    <name type="scientific">Mycena venus</name>
    <dbReference type="NCBI Taxonomy" id="2733690"/>
    <lineage>
        <taxon>Eukaryota</taxon>
        <taxon>Fungi</taxon>
        <taxon>Dikarya</taxon>
        <taxon>Basidiomycota</taxon>
        <taxon>Agaricomycotina</taxon>
        <taxon>Agaricomycetes</taxon>
        <taxon>Agaricomycetidae</taxon>
        <taxon>Agaricales</taxon>
        <taxon>Marasmiineae</taxon>
        <taxon>Mycenaceae</taxon>
        <taxon>Mycena</taxon>
    </lineage>
</organism>
<dbReference type="OrthoDB" id="4092340at2759"/>
<accession>A0A8H6XFX6</accession>
<keyword evidence="3" id="KW-1185">Reference proteome</keyword>
<name>A0A8H6XFX6_9AGAR</name>
<evidence type="ECO:0000256" key="1">
    <source>
        <dbReference type="SAM" id="MobiDB-lite"/>
    </source>
</evidence>
<reference evidence="2" key="1">
    <citation type="submission" date="2020-05" db="EMBL/GenBank/DDBJ databases">
        <title>Mycena genomes resolve the evolution of fungal bioluminescence.</title>
        <authorList>
            <person name="Tsai I.J."/>
        </authorList>
    </citation>
    <scope>NUCLEOTIDE SEQUENCE</scope>
    <source>
        <strain evidence="2">CCC161011</strain>
    </source>
</reference>
<feature type="compositionally biased region" description="Low complexity" evidence="1">
    <location>
        <begin position="339"/>
        <end position="368"/>
    </location>
</feature>
<feature type="compositionally biased region" description="Polar residues" evidence="1">
    <location>
        <begin position="244"/>
        <end position="268"/>
    </location>
</feature>
<protein>
    <submittedName>
        <fullName evidence="2">Uncharacterized protein</fullName>
    </submittedName>
</protein>
<evidence type="ECO:0000313" key="3">
    <source>
        <dbReference type="Proteomes" id="UP000620124"/>
    </source>
</evidence>